<organism evidence="3 4">
    <name type="scientific">Paragonimus westermani</name>
    <dbReference type="NCBI Taxonomy" id="34504"/>
    <lineage>
        <taxon>Eukaryota</taxon>
        <taxon>Metazoa</taxon>
        <taxon>Spiralia</taxon>
        <taxon>Lophotrochozoa</taxon>
        <taxon>Platyhelminthes</taxon>
        <taxon>Trematoda</taxon>
        <taxon>Digenea</taxon>
        <taxon>Plagiorchiida</taxon>
        <taxon>Troglotremata</taxon>
        <taxon>Troglotrematidae</taxon>
        <taxon>Paragonimus</taxon>
    </lineage>
</organism>
<feature type="compositionally biased region" description="Basic and acidic residues" evidence="1">
    <location>
        <begin position="108"/>
        <end position="125"/>
    </location>
</feature>
<feature type="domain" description="SBF1/SBF2" evidence="2">
    <location>
        <begin position="146"/>
        <end position="298"/>
    </location>
</feature>
<gene>
    <name evidence="3" type="ORF">DEA37_0008948</name>
</gene>
<feature type="region of interest" description="Disordered" evidence="1">
    <location>
        <begin position="65"/>
        <end position="132"/>
    </location>
</feature>
<dbReference type="PANTHER" id="PTHR13663">
    <property type="entry name" value="SIMILAR TO RIKEN CDNA 6430548M08"/>
    <property type="match status" value="1"/>
</dbReference>
<reference evidence="3 4" key="1">
    <citation type="journal article" date="2019" name="Gigascience">
        <title>Whole-genome sequence of the oriental lung fluke Paragonimus westermani.</title>
        <authorList>
            <person name="Oey H."/>
            <person name="Zakrzewski M."/>
            <person name="Narain K."/>
            <person name="Devi K.R."/>
            <person name="Agatsuma T."/>
            <person name="Nawaratna S."/>
            <person name="Gobert G.N."/>
            <person name="Jones M.K."/>
            <person name="Ragan M.A."/>
            <person name="McManus D.P."/>
            <person name="Krause L."/>
        </authorList>
    </citation>
    <scope>NUCLEOTIDE SEQUENCE [LARGE SCALE GENOMIC DNA]</scope>
    <source>
        <strain evidence="3 4">IND2009</strain>
    </source>
</reference>
<keyword evidence="4" id="KW-1185">Reference proteome</keyword>
<dbReference type="EMBL" id="QNGE01000755">
    <property type="protein sequence ID" value="KAA3679384.1"/>
    <property type="molecule type" value="Genomic_DNA"/>
</dbReference>
<dbReference type="Proteomes" id="UP000324629">
    <property type="component" value="Unassembled WGS sequence"/>
</dbReference>
<evidence type="ECO:0000313" key="3">
    <source>
        <dbReference type="EMBL" id="KAA3679384.1"/>
    </source>
</evidence>
<evidence type="ECO:0000256" key="1">
    <source>
        <dbReference type="SAM" id="MobiDB-lite"/>
    </source>
</evidence>
<comment type="caution">
    <text evidence="3">The sequence shown here is derived from an EMBL/GenBank/DDBJ whole genome shotgun (WGS) entry which is preliminary data.</text>
</comment>
<accession>A0A5J4NV63</accession>
<name>A0A5J4NV63_9TREM</name>
<feature type="region of interest" description="Disordered" evidence="1">
    <location>
        <begin position="13"/>
        <end position="38"/>
    </location>
</feature>
<dbReference type="Pfam" id="PF12335">
    <property type="entry name" value="SBF2"/>
    <property type="match status" value="1"/>
</dbReference>
<dbReference type="InterPro" id="IPR039872">
    <property type="entry name" value="KIAA0513"/>
</dbReference>
<sequence>MNVRGFFKNVLSSEPDAANSQTTTEVPKTGGASGMTSFLSGTSRFLDSVQTKKNGLISDLSNKLSSIKLPGDQSGTGTQGKKRKKRLASNGQEDSGDEESSASEYGDDGDRPMYAEQPPMERRVSVDSVASLPEDEVDQWKSEISKLVSYIFEQKPIGSEMKANFQNFVTQHTGRSLFAKELRHQMNTKKAVAMPVLTELSQYVSHVLVNCNETDDFGPATQILQATFTIYHEITALSLEDHSQQHYLFTLLRDQPIWQSMRFWNAAFFIALQAERRKQTIPTELHGEEALEAEKEAQDNAVYIQLSKFIWRMCMFGIPKEACLDFLRKQASAENLSQDKYHTLQMNVQQLFRNEEETE</sequence>
<dbReference type="PANTHER" id="PTHR13663:SF2">
    <property type="entry name" value="SIMILAR TO RIKEN CDNA 6430548M08"/>
    <property type="match status" value="1"/>
</dbReference>
<protein>
    <recommendedName>
        <fullName evidence="2">SBF1/SBF2 domain-containing protein</fullName>
    </recommendedName>
</protein>
<feature type="compositionally biased region" description="Acidic residues" evidence="1">
    <location>
        <begin position="94"/>
        <end position="107"/>
    </location>
</feature>
<dbReference type="InterPro" id="IPR022096">
    <property type="entry name" value="SBF1/SBF2"/>
</dbReference>
<evidence type="ECO:0000259" key="2">
    <source>
        <dbReference type="Pfam" id="PF12335"/>
    </source>
</evidence>
<proteinExistence type="predicted"/>
<dbReference type="AlphaFoldDB" id="A0A5J4NV63"/>
<evidence type="ECO:0000313" key="4">
    <source>
        <dbReference type="Proteomes" id="UP000324629"/>
    </source>
</evidence>